<dbReference type="AlphaFoldDB" id="A0A0C2ZFB3"/>
<accession>A0A0C2ZFB3</accession>
<name>A0A0C2ZFB3_9AGAM</name>
<proteinExistence type="predicted"/>
<dbReference type="HOGENOM" id="CLU_2470422_0_0_1"/>
<sequence length="88" mass="9983">MIKLRQAGRTPTFQRQLVGEETFLGISHYSVECNMGRLALTHYNLTYKKQAITLNGNIDSAGTGTSELRLISYEHFYDALHVHRATAR</sequence>
<protein>
    <submittedName>
        <fullName evidence="1">Uncharacterized protein</fullName>
    </submittedName>
</protein>
<gene>
    <name evidence="1" type="ORF">SCLCIDRAFT_947107</name>
</gene>
<reference evidence="2" key="2">
    <citation type="submission" date="2015-01" db="EMBL/GenBank/DDBJ databases">
        <title>Evolutionary Origins and Diversification of the Mycorrhizal Mutualists.</title>
        <authorList>
            <consortium name="DOE Joint Genome Institute"/>
            <consortium name="Mycorrhizal Genomics Consortium"/>
            <person name="Kohler A."/>
            <person name="Kuo A."/>
            <person name="Nagy L.G."/>
            <person name="Floudas D."/>
            <person name="Copeland A."/>
            <person name="Barry K.W."/>
            <person name="Cichocki N."/>
            <person name="Veneault-Fourrey C."/>
            <person name="LaButti K."/>
            <person name="Lindquist E.A."/>
            <person name="Lipzen A."/>
            <person name="Lundell T."/>
            <person name="Morin E."/>
            <person name="Murat C."/>
            <person name="Riley R."/>
            <person name="Ohm R."/>
            <person name="Sun H."/>
            <person name="Tunlid A."/>
            <person name="Henrissat B."/>
            <person name="Grigoriev I.V."/>
            <person name="Hibbett D.S."/>
            <person name="Martin F."/>
        </authorList>
    </citation>
    <scope>NUCLEOTIDE SEQUENCE [LARGE SCALE GENOMIC DNA]</scope>
    <source>
        <strain evidence="2">Foug A</strain>
    </source>
</reference>
<dbReference type="EMBL" id="KN822062">
    <property type="protein sequence ID" value="KIM60398.1"/>
    <property type="molecule type" value="Genomic_DNA"/>
</dbReference>
<keyword evidence="2" id="KW-1185">Reference proteome</keyword>
<reference evidence="1 2" key="1">
    <citation type="submission" date="2014-04" db="EMBL/GenBank/DDBJ databases">
        <authorList>
            <consortium name="DOE Joint Genome Institute"/>
            <person name="Kuo A."/>
            <person name="Kohler A."/>
            <person name="Nagy L.G."/>
            <person name="Floudas D."/>
            <person name="Copeland A."/>
            <person name="Barry K.W."/>
            <person name="Cichocki N."/>
            <person name="Veneault-Fourrey C."/>
            <person name="LaButti K."/>
            <person name="Lindquist E.A."/>
            <person name="Lipzen A."/>
            <person name="Lundell T."/>
            <person name="Morin E."/>
            <person name="Murat C."/>
            <person name="Sun H."/>
            <person name="Tunlid A."/>
            <person name="Henrissat B."/>
            <person name="Grigoriev I.V."/>
            <person name="Hibbett D.S."/>
            <person name="Martin F."/>
            <person name="Nordberg H.P."/>
            <person name="Cantor M.N."/>
            <person name="Hua S.X."/>
        </authorList>
    </citation>
    <scope>NUCLEOTIDE SEQUENCE [LARGE SCALE GENOMIC DNA]</scope>
    <source>
        <strain evidence="1 2">Foug A</strain>
    </source>
</reference>
<evidence type="ECO:0000313" key="2">
    <source>
        <dbReference type="Proteomes" id="UP000053989"/>
    </source>
</evidence>
<dbReference type="InParanoid" id="A0A0C2ZFB3"/>
<dbReference type="Proteomes" id="UP000053989">
    <property type="component" value="Unassembled WGS sequence"/>
</dbReference>
<evidence type="ECO:0000313" key="1">
    <source>
        <dbReference type="EMBL" id="KIM60398.1"/>
    </source>
</evidence>
<organism evidence="1 2">
    <name type="scientific">Scleroderma citrinum Foug A</name>
    <dbReference type="NCBI Taxonomy" id="1036808"/>
    <lineage>
        <taxon>Eukaryota</taxon>
        <taxon>Fungi</taxon>
        <taxon>Dikarya</taxon>
        <taxon>Basidiomycota</taxon>
        <taxon>Agaricomycotina</taxon>
        <taxon>Agaricomycetes</taxon>
        <taxon>Agaricomycetidae</taxon>
        <taxon>Boletales</taxon>
        <taxon>Sclerodermatineae</taxon>
        <taxon>Sclerodermataceae</taxon>
        <taxon>Scleroderma</taxon>
    </lineage>
</organism>